<proteinExistence type="predicted"/>
<evidence type="ECO:0000256" key="6">
    <source>
        <dbReference type="SAM" id="Phobius"/>
    </source>
</evidence>
<dbReference type="InterPro" id="IPR036259">
    <property type="entry name" value="MFS_trans_sf"/>
</dbReference>
<feature type="transmembrane region" description="Helical" evidence="6">
    <location>
        <begin position="237"/>
        <end position="253"/>
    </location>
</feature>
<keyword evidence="5 6" id="KW-0472">Membrane</keyword>
<reference evidence="8 9" key="1">
    <citation type="journal article" date="2014" name="Int. J. Syst. Evol. Microbiol.">
        <title>Phylogenomics and the dynamic genome evolution of the genus Streptococcus.</title>
        <authorList>
            <consortium name="The Broad Institute Genome Sequencing Platform"/>
            <person name="Richards V.P."/>
            <person name="Palmer S.R."/>
            <person name="Pavinski Bitar P.D."/>
            <person name="Qin X."/>
            <person name="Weinstock G.M."/>
            <person name="Highlander S.K."/>
            <person name="Town C.D."/>
            <person name="Burne R.A."/>
            <person name="Stanhope M.J."/>
        </authorList>
    </citation>
    <scope>NUCLEOTIDE SEQUENCE [LARGE SCALE GENOMIC DNA]</scope>
    <source>
        <strain evidence="8 9">2285-97</strain>
    </source>
</reference>
<dbReference type="AlphaFoldDB" id="G5KF56"/>
<evidence type="ECO:0000259" key="7">
    <source>
        <dbReference type="PROSITE" id="PS50850"/>
    </source>
</evidence>
<feature type="transmembrane region" description="Helical" evidence="6">
    <location>
        <begin position="348"/>
        <end position="371"/>
    </location>
</feature>
<dbReference type="CDD" id="cd17478">
    <property type="entry name" value="MFS_FsR"/>
    <property type="match status" value="1"/>
</dbReference>
<evidence type="ECO:0000256" key="4">
    <source>
        <dbReference type="ARBA" id="ARBA00022989"/>
    </source>
</evidence>
<evidence type="ECO:0000256" key="1">
    <source>
        <dbReference type="ARBA" id="ARBA00004651"/>
    </source>
</evidence>
<dbReference type="RefSeq" id="WP_006739277.1">
    <property type="nucleotide sequence ID" value="NZ_AEUZ02000001.1"/>
</dbReference>
<evidence type="ECO:0000256" key="2">
    <source>
        <dbReference type="ARBA" id="ARBA00022448"/>
    </source>
</evidence>
<comment type="subcellular location">
    <subcellularLocation>
        <location evidence="1">Cell membrane</location>
        <topology evidence="1">Multi-pass membrane protein</topology>
    </subcellularLocation>
</comment>
<keyword evidence="9" id="KW-1185">Reference proteome</keyword>
<evidence type="ECO:0000256" key="3">
    <source>
        <dbReference type="ARBA" id="ARBA00022692"/>
    </source>
</evidence>
<dbReference type="STRING" id="764291.STRUR_2184"/>
<feature type="transmembrane region" description="Helical" evidence="6">
    <location>
        <begin position="91"/>
        <end position="109"/>
    </location>
</feature>
<feature type="transmembrane region" description="Helical" evidence="6">
    <location>
        <begin position="198"/>
        <end position="225"/>
    </location>
</feature>
<comment type="caution">
    <text evidence="8">The sequence shown here is derived from an EMBL/GenBank/DDBJ whole genome shotgun (WGS) entry which is preliminary data.</text>
</comment>
<dbReference type="InterPro" id="IPR011701">
    <property type="entry name" value="MFS"/>
</dbReference>
<dbReference type="PROSITE" id="PS50850">
    <property type="entry name" value="MFS"/>
    <property type="match status" value="1"/>
</dbReference>
<dbReference type="Proteomes" id="UP000005388">
    <property type="component" value="Unassembled WGS sequence"/>
</dbReference>
<evidence type="ECO:0000313" key="8">
    <source>
        <dbReference type="EMBL" id="EHJ56522.1"/>
    </source>
</evidence>
<protein>
    <submittedName>
        <fullName evidence="8">Transporter, major facilitator family protein</fullName>
    </submittedName>
</protein>
<dbReference type="Pfam" id="PF07690">
    <property type="entry name" value="MFS_1"/>
    <property type="match status" value="1"/>
</dbReference>
<keyword evidence="3 6" id="KW-0812">Transmembrane</keyword>
<keyword evidence="2" id="KW-0813">Transport</keyword>
<organism evidence="8 9">
    <name type="scientific">Streptococcus urinalis 2285-97</name>
    <dbReference type="NCBI Taxonomy" id="764291"/>
    <lineage>
        <taxon>Bacteria</taxon>
        <taxon>Bacillati</taxon>
        <taxon>Bacillota</taxon>
        <taxon>Bacilli</taxon>
        <taxon>Lactobacillales</taxon>
        <taxon>Streptococcaceae</taxon>
        <taxon>Streptococcus</taxon>
    </lineage>
</organism>
<dbReference type="EMBL" id="AEUZ02000001">
    <property type="protein sequence ID" value="EHJ56522.1"/>
    <property type="molecule type" value="Genomic_DNA"/>
</dbReference>
<feature type="domain" description="Major facilitator superfamily (MFS) profile" evidence="7">
    <location>
        <begin position="5"/>
        <end position="376"/>
    </location>
</feature>
<dbReference type="GO" id="GO:0022857">
    <property type="term" value="F:transmembrane transporter activity"/>
    <property type="evidence" value="ECO:0007669"/>
    <property type="project" value="InterPro"/>
</dbReference>
<keyword evidence="4 6" id="KW-1133">Transmembrane helix</keyword>
<feature type="transmembrane region" description="Helical" evidence="6">
    <location>
        <begin position="288"/>
        <end position="307"/>
    </location>
</feature>
<gene>
    <name evidence="8" type="ORF">STRUR_2184</name>
</gene>
<dbReference type="PANTHER" id="PTHR43129">
    <property type="entry name" value="FOSMIDOMYCIN RESISTANCE PROTEIN"/>
    <property type="match status" value="1"/>
</dbReference>
<feature type="transmembrane region" description="Helical" evidence="6">
    <location>
        <begin position="34"/>
        <end position="55"/>
    </location>
</feature>
<feature type="transmembrane region" description="Helical" evidence="6">
    <location>
        <begin position="265"/>
        <end position="282"/>
    </location>
</feature>
<dbReference type="SUPFAM" id="SSF103473">
    <property type="entry name" value="MFS general substrate transporter"/>
    <property type="match status" value="1"/>
</dbReference>
<dbReference type="eggNOG" id="COG2814">
    <property type="taxonomic scope" value="Bacteria"/>
</dbReference>
<evidence type="ECO:0000256" key="5">
    <source>
        <dbReference type="ARBA" id="ARBA00023136"/>
    </source>
</evidence>
<name>G5KF56_9STRE</name>
<dbReference type="Gene3D" id="1.20.1250.20">
    <property type="entry name" value="MFS general substrate transporter like domains"/>
    <property type="match status" value="2"/>
</dbReference>
<dbReference type="PANTHER" id="PTHR43129:SF1">
    <property type="entry name" value="FOSMIDOMYCIN RESISTANCE PROTEIN"/>
    <property type="match status" value="1"/>
</dbReference>
<dbReference type="GO" id="GO:0005886">
    <property type="term" value="C:plasma membrane"/>
    <property type="evidence" value="ECO:0007669"/>
    <property type="project" value="UniProtKB-SubCell"/>
</dbReference>
<accession>G5KF56</accession>
<evidence type="ECO:0000313" key="9">
    <source>
        <dbReference type="Proteomes" id="UP000005388"/>
    </source>
</evidence>
<feature type="transmembrane region" description="Helical" evidence="6">
    <location>
        <begin position="319"/>
        <end position="342"/>
    </location>
</feature>
<dbReference type="InterPro" id="IPR020846">
    <property type="entry name" value="MFS_dom"/>
</dbReference>
<feature type="transmembrane region" description="Helical" evidence="6">
    <location>
        <begin position="67"/>
        <end position="85"/>
    </location>
</feature>
<sequence>MKNKNIYLLSLGHLCADLNQGALSALLPFIVSAYFFSYAKASSLVLFANLIGSMVQPVIGHISDKKDYPWIMPLGLLLAGAGMALTGFSASFSLLAIGVLISGLGIAMFHPQAAKTVNTLASQNQKGSSLSLFSFGGNIGFSLGPLYTTIIISTFGLKGSIWFFAPQLLFSISYKQFKTQPKLDTVLQKTKYKDNWKQFAKLCILIFSRSIVLYGVNTFLALYFINHFGLSKANASILLSLFFAFSALSTLFGGHLADKHGQPKIITFSFLLLSVSFLLFSITSHLVFAKLILIPLAIGLSLSYSPMVSLGQAYLPNHVGLASGVTLGLAVSIGGLFAPILGLVGDHFGLSTTIKIIALITLIPALFSFFLEKKSNFSKHN</sequence>